<dbReference type="GO" id="GO:0000400">
    <property type="term" value="F:four-way junction DNA binding"/>
    <property type="evidence" value="ECO:0007669"/>
    <property type="project" value="TreeGrafter"/>
</dbReference>
<dbReference type="AlphaFoldDB" id="A0A673YBN6"/>
<feature type="domain" description="RecA family profile 1" evidence="1">
    <location>
        <begin position="1"/>
        <end position="127"/>
    </location>
</feature>
<dbReference type="Gene3D" id="3.40.50.300">
    <property type="entry name" value="P-loop containing nucleotide triphosphate hydrolases"/>
    <property type="match status" value="1"/>
</dbReference>
<reference evidence="2" key="2">
    <citation type="submission" date="2025-09" db="UniProtKB">
        <authorList>
            <consortium name="Ensembl"/>
        </authorList>
    </citation>
    <scope>IDENTIFICATION</scope>
</reference>
<dbReference type="GO" id="GO:0033063">
    <property type="term" value="C:Rad51B-Rad51C-Rad51D-XRCC2 complex"/>
    <property type="evidence" value="ECO:0007669"/>
    <property type="project" value="InterPro"/>
</dbReference>
<dbReference type="GeneTree" id="ENSGT00390000020445"/>
<dbReference type="InterPro" id="IPR030547">
    <property type="entry name" value="XRCC2"/>
</dbReference>
<proteinExistence type="predicted"/>
<dbReference type="InterPro" id="IPR013632">
    <property type="entry name" value="Rad51_C"/>
</dbReference>
<name>A0A673YBN6_SALTR</name>
<reference evidence="2" key="1">
    <citation type="submission" date="2025-08" db="UniProtKB">
        <authorList>
            <consortium name="Ensembl"/>
        </authorList>
    </citation>
    <scope>IDENTIFICATION</scope>
</reference>
<dbReference type="Ensembl" id="ENSSTUT00000033412.1">
    <property type="protein sequence ID" value="ENSSTUP00000031976.1"/>
    <property type="gene ID" value="ENSSTUG00000013767.1"/>
</dbReference>
<dbReference type="Proteomes" id="UP000472277">
    <property type="component" value="Chromosome 6"/>
</dbReference>
<gene>
    <name evidence="2" type="primary">XRCC2</name>
</gene>
<dbReference type="PANTHER" id="PTHR46644:SF2">
    <property type="entry name" value="DNA REPAIR PROTEIN XRCC2"/>
    <property type="match status" value="1"/>
</dbReference>
<dbReference type="Pfam" id="PF08423">
    <property type="entry name" value="Rad51"/>
    <property type="match status" value="1"/>
</dbReference>
<dbReference type="GO" id="GO:0005524">
    <property type="term" value="F:ATP binding"/>
    <property type="evidence" value="ECO:0007669"/>
    <property type="project" value="InterPro"/>
</dbReference>
<dbReference type="CDD" id="cd19490">
    <property type="entry name" value="XRCC2"/>
    <property type="match status" value="1"/>
</dbReference>
<dbReference type="GO" id="GO:0005657">
    <property type="term" value="C:replication fork"/>
    <property type="evidence" value="ECO:0007669"/>
    <property type="project" value="InterPro"/>
</dbReference>
<sequence>LPTDRGGPEVKVMYVDTNYHFDMLSLVKVLEQLPEERVRACLGRLFVVLCSSSVQLLLTLHYLENTFCSQPALCLLVIDSISAFYWVDRSSGEESVAKQEAILRKCSEPLARLLRDYLIVVFATTHANIRNYGRWSSSHASDFDKAYISRDWQRLVTHKETVSTAQSSSFRFSLGYSKC</sequence>
<evidence type="ECO:0000313" key="3">
    <source>
        <dbReference type="Proteomes" id="UP000472277"/>
    </source>
</evidence>
<dbReference type="PROSITE" id="PS50162">
    <property type="entry name" value="RECA_2"/>
    <property type="match status" value="1"/>
</dbReference>
<dbReference type="GO" id="GO:0005813">
    <property type="term" value="C:centrosome"/>
    <property type="evidence" value="ECO:0007669"/>
    <property type="project" value="TreeGrafter"/>
</dbReference>
<dbReference type="SUPFAM" id="SSF52540">
    <property type="entry name" value="P-loop containing nucleoside triphosphate hydrolases"/>
    <property type="match status" value="1"/>
</dbReference>
<dbReference type="InterPro" id="IPR027417">
    <property type="entry name" value="P-loop_NTPase"/>
</dbReference>
<evidence type="ECO:0000259" key="1">
    <source>
        <dbReference type="PROSITE" id="PS50162"/>
    </source>
</evidence>
<protein>
    <submittedName>
        <fullName evidence="2">X-ray repair cross complementing 2</fullName>
    </submittedName>
</protein>
<keyword evidence="3" id="KW-1185">Reference proteome</keyword>
<dbReference type="InParanoid" id="A0A673YBN6"/>
<dbReference type="PANTHER" id="PTHR46644">
    <property type="entry name" value="DNA REPAIR PROTEIN XRCC2"/>
    <property type="match status" value="1"/>
</dbReference>
<evidence type="ECO:0000313" key="2">
    <source>
        <dbReference type="Ensembl" id="ENSSTUP00000031976.1"/>
    </source>
</evidence>
<accession>A0A673YBN6</accession>
<dbReference type="GO" id="GO:0000724">
    <property type="term" value="P:double-strand break repair via homologous recombination"/>
    <property type="evidence" value="ECO:0007669"/>
    <property type="project" value="InterPro"/>
</dbReference>
<dbReference type="GO" id="GO:0042148">
    <property type="term" value="P:DNA strand invasion"/>
    <property type="evidence" value="ECO:0007669"/>
    <property type="project" value="TreeGrafter"/>
</dbReference>
<organism evidence="2 3">
    <name type="scientific">Salmo trutta</name>
    <name type="common">Brown trout</name>
    <dbReference type="NCBI Taxonomy" id="8032"/>
    <lineage>
        <taxon>Eukaryota</taxon>
        <taxon>Metazoa</taxon>
        <taxon>Chordata</taxon>
        <taxon>Craniata</taxon>
        <taxon>Vertebrata</taxon>
        <taxon>Euteleostomi</taxon>
        <taxon>Actinopterygii</taxon>
        <taxon>Neopterygii</taxon>
        <taxon>Teleostei</taxon>
        <taxon>Protacanthopterygii</taxon>
        <taxon>Salmoniformes</taxon>
        <taxon>Salmonidae</taxon>
        <taxon>Salmoninae</taxon>
        <taxon>Salmo</taxon>
    </lineage>
</organism>
<dbReference type="GO" id="GO:0140664">
    <property type="term" value="F:ATP-dependent DNA damage sensor activity"/>
    <property type="evidence" value="ECO:0007669"/>
    <property type="project" value="InterPro"/>
</dbReference>
<dbReference type="InterPro" id="IPR020588">
    <property type="entry name" value="RecA_ATP-bd"/>
</dbReference>